<proteinExistence type="predicted"/>
<organism evidence="1 2">
    <name type="scientific">Leucogyrophana mollusca</name>
    <dbReference type="NCBI Taxonomy" id="85980"/>
    <lineage>
        <taxon>Eukaryota</taxon>
        <taxon>Fungi</taxon>
        <taxon>Dikarya</taxon>
        <taxon>Basidiomycota</taxon>
        <taxon>Agaricomycotina</taxon>
        <taxon>Agaricomycetes</taxon>
        <taxon>Agaricomycetidae</taxon>
        <taxon>Boletales</taxon>
        <taxon>Boletales incertae sedis</taxon>
        <taxon>Leucogyrophana</taxon>
    </lineage>
</organism>
<gene>
    <name evidence="1" type="ORF">BV22DRAFT_1120398</name>
</gene>
<evidence type="ECO:0000313" key="2">
    <source>
        <dbReference type="Proteomes" id="UP000790709"/>
    </source>
</evidence>
<accession>A0ACB8BEE0</accession>
<protein>
    <submittedName>
        <fullName evidence="1">Uncharacterized protein</fullName>
    </submittedName>
</protein>
<dbReference type="EMBL" id="MU266433">
    <property type="protein sequence ID" value="KAH7924115.1"/>
    <property type="molecule type" value="Genomic_DNA"/>
</dbReference>
<name>A0ACB8BEE0_9AGAM</name>
<dbReference type="Proteomes" id="UP000790709">
    <property type="component" value="Unassembled WGS sequence"/>
</dbReference>
<comment type="caution">
    <text evidence="1">The sequence shown here is derived from an EMBL/GenBank/DDBJ whole genome shotgun (WGS) entry which is preliminary data.</text>
</comment>
<sequence length="1143" mass="121765">MAELSVQRSPRRSISAAISLPHISLAASQSRRPSESHVTPTPAPATSSFRSFRNLLPFGPSSNPPSTPKPHPFASLRRSFTSERKNSASFVRPSVEDDADKYPVIAIEPGPSPDQCEREARITRSAPDLFHPPDAHDSFAAKPEVSVGGADLSTILEAENSGISKHIPFLDDDRSPSPESSIASPHHPFLDGLRSPEPKYALHPFGSREGLRSHPSRDGLHPHSNSPDPLLNVSTSRLTAQVIDALKPPPRISLEHIPSDRDHDPDASFNFDALDPDLAALLSPHRVRTPLPPSMSPASHSPSNNSPYSTHSHSHYALNPEPTFPHIQPSTYSSSPHLHPSSSPHLRPSPHIHPSPAPSHLLPSPTFAFENPNPFPRTTSSRSPSPNPFSRPDPPARQSSPPRRSFSLAASASSRQAYTPNHHARSVSLAHAHGPSSVVQGASGLTPGPSSLPRLATGSPGPSRLPRLTARARPPPHSPLSSASASAPASNAYSNSNSNSTSAGSGPNSAGSSSGAASSSRTRLVTPSRVSLESSRGGDVSPAHGGGPSETSSPHHSPLQFTGSSTLQVNKRRRAHLFLNRKRSMSVEEVSRVGGGGVGVMGRPSLGDADRARPSLDIDRALARPSLDVDRLRPGLREDGDQARPGLGEFGEVIRPGSSASSRPAAARSGRTRGEGRLTVEREGRLHAGPPAMEWLGPRTVKAFAAAGLLDEDERPRERERERYVPSRMTFSEAGSTTSWGNTMSTTSRGNRPHMRSMTPSTHTRCMTPSTYTRTMSPSTATGGSPTFSAPRTHSGSSAPTSVSYTPTSLSQGTHNTPSAANPQTTASQSQSQSQLALLKEKHDLETEVLLSALSDSQRTTKALREENWGLRARVGELEEELERVREELRARGEAQAQSFYRQPASKLQGSSSRLQRPYLPRSRSQLHQITMGPGGGSGEDDGTGEGGEREEREPESRYARRRASTTSSVSVFPNLPPNMSMLMHEPDAAPPSPIYGAGFGGRRRRRSSSLGSPARECGDVLPGAEEFTPTSAPTSAYVSASTSPYASSPTYASSSPTAPAYAHSVSTYTSSTPTHIPIPVPTHSSAANISPTTANFSMTEMTGSPGSLQLRPEHEQHLGDMASLSLYAMSDGDDEEGDEFDG</sequence>
<evidence type="ECO:0000313" key="1">
    <source>
        <dbReference type="EMBL" id="KAH7924115.1"/>
    </source>
</evidence>
<reference evidence="1" key="1">
    <citation type="journal article" date="2021" name="New Phytol.">
        <title>Evolutionary innovations through gain and loss of genes in the ectomycorrhizal Boletales.</title>
        <authorList>
            <person name="Wu G."/>
            <person name="Miyauchi S."/>
            <person name="Morin E."/>
            <person name="Kuo A."/>
            <person name="Drula E."/>
            <person name="Varga T."/>
            <person name="Kohler A."/>
            <person name="Feng B."/>
            <person name="Cao Y."/>
            <person name="Lipzen A."/>
            <person name="Daum C."/>
            <person name="Hundley H."/>
            <person name="Pangilinan J."/>
            <person name="Johnson J."/>
            <person name="Barry K."/>
            <person name="LaButti K."/>
            <person name="Ng V."/>
            <person name="Ahrendt S."/>
            <person name="Min B."/>
            <person name="Choi I.G."/>
            <person name="Park H."/>
            <person name="Plett J.M."/>
            <person name="Magnuson J."/>
            <person name="Spatafora J.W."/>
            <person name="Nagy L.G."/>
            <person name="Henrissat B."/>
            <person name="Grigoriev I.V."/>
            <person name="Yang Z.L."/>
            <person name="Xu J."/>
            <person name="Martin F.M."/>
        </authorList>
    </citation>
    <scope>NUCLEOTIDE SEQUENCE</scope>
    <source>
        <strain evidence="1">KUC20120723A-06</strain>
    </source>
</reference>
<keyword evidence="2" id="KW-1185">Reference proteome</keyword>